<dbReference type="Pfam" id="PF00400">
    <property type="entry name" value="WD40"/>
    <property type="match status" value="2"/>
</dbReference>
<dbReference type="Gene3D" id="2.130.10.10">
    <property type="entry name" value="YVTN repeat-like/Quinoprotein amine dehydrogenase"/>
    <property type="match status" value="1"/>
</dbReference>
<dbReference type="InterPro" id="IPR036322">
    <property type="entry name" value="WD40_repeat_dom_sf"/>
</dbReference>
<name>A0A803KPE5_CHEQI</name>
<dbReference type="GO" id="GO:0006974">
    <property type="term" value="P:DNA damage response"/>
    <property type="evidence" value="ECO:0007669"/>
    <property type="project" value="UniProtKB-KW"/>
</dbReference>
<reference evidence="10" key="2">
    <citation type="submission" date="2021-03" db="UniProtKB">
        <authorList>
            <consortium name="EnsemblPlants"/>
        </authorList>
    </citation>
    <scope>IDENTIFICATION</scope>
</reference>
<dbReference type="GO" id="GO:0003677">
    <property type="term" value="F:DNA binding"/>
    <property type="evidence" value="ECO:0007669"/>
    <property type="project" value="UniProtKB-KW"/>
</dbReference>
<organism evidence="10 11">
    <name type="scientific">Chenopodium quinoa</name>
    <name type="common">Quinoa</name>
    <dbReference type="NCBI Taxonomy" id="63459"/>
    <lineage>
        <taxon>Eukaryota</taxon>
        <taxon>Viridiplantae</taxon>
        <taxon>Streptophyta</taxon>
        <taxon>Embryophyta</taxon>
        <taxon>Tracheophyta</taxon>
        <taxon>Spermatophyta</taxon>
        <taxon>Magnoliopsida</taxon>
        <taxon>eudicotyledons</taxon>
        <taxon>Gunneridae</taxon>
        <taxon>Pentapetalae</taxon>
        <taxon>Caryophyllales</taxon>
        <taxon>Chenopodiaceae</taxon>
        <taxon>Chenopodioideae</taxon>
        <taxon>Atripliceae</taxon>
        <taxon>Chenopodium</taxon>
    </lineage>
</organism>
<evidence type="ECO:0000256" key="8">
    <source>
        <dbReference type="PROSITE-ProRule" id="PRU00221"/>
    </source>
</evidence>
<dbReference type="FunFam" id="2.130.10.10:FF:000180">
    <property type="entry name" value="WD repeat-containing protein 76"/>
    <property type="match status" value="1"/>
</dbReference>
<dbReference type="PROSITE" id="PS00678">
    <property type="entry name" value="WD_REPEATS_1"/>
    <property type="match status" value="1"/>
</dbReference>
<proteinExistence type="inferred from homology"/>
<protein>
    <recommendedName>
        <fullName evidence="3">WD repeat-containing protein 76</fullName>
    </recommendedName>
</protein>
<feature type="region of interest" description="Disordered" evidence="9">
    <location>
        <begin position="138"/>
        <end position="174"/>
    </location>
</feature>
<reference evidence="10" key="1">
    <citation type="journal article" date="2017" name="Nature">
        <title>The genome of Chenopodium quinoa.</title>
        <authorList>
            <person name="Jarvis D.E."/>
            <person name="Ho Y.S."/>
            <person name="Lightfoot D.J."/>
            <person name="Schmoeckel S.M."/>
            <person name="Li B."/>
            <person name="Borm T.J.A."/>
            <person name="Ohyanagi H."/>
            <person name="Mineta K."/>
            <person name="Michell C.T."/>
            <person name="Saber N."/>
            <person name="Kharbatia N.M."/>
            <person name="Rupper R.R."/>
            <person name="Sharp A.R."/>
            <person name="Dally N."/>
            <person name="Boughton B.A."/>
            <person name="Woo Y.H."/>
            <person name="Gao G."/>
            <person name="Schijlen E.G.W.M."/>
            <person name="Guo X."/>
            <person name="Momin A.A."/>
            <person name="Negrao S."/>
            <person name="Al-Babili S."/>
            <person name="Gehring C."/>
            <person name="Roessner U."/>
            <person name="Jung C."/>
            <person name="Murphy K."/>
            <person name="Arold S.T."/>
            <person name="Gojobori T."/>
            <person name="van der Linden C.G."/>
            <person name="van Loo E.N."/>
            <person name="Jellen E.N."/>
            <person name="Maughan P.J."/>
            <person name="Tester M."/>
        </authorList>
    </citation>
    <scope>NUCLEOTIDE SEQUENCE [LARGE SCALE GENOMIC DNA]</scope>
    <source>
        <strain evidence="10">cv. PI 614886</strain>
    </source>
</reference>
<dbReference type="SUPFAM" id="SSF50978">
    <property type="entry name" value="WD40 repeat-like"/>
    <property type="match status" value="1"/>
</dbReference>
<evidence type="ECO:0000313" key="10">
    <source>
        <dbReference type="EnsemblPlants" id="AUR62000901-RA:cds"/>
    </source>
</evidence>
<evidence type="ECO:0000256" key="9">
    <source>
        <dbReference type="SAM" id="MobiDB-lite"/>
    </source>
</evidence>
<dbReference type="AlphaFoldDB" id="A0A803KPE5"/>
<comment type="function">
    <text evidence="1">Specifically binds 5-hydroxymethylcytosine (5hmC), suggesting that it acts as a specific reader of 5hmC.</text>
</comment>
<evidence type="ECO:0000256" key="4">
    <source>
        <dbReference type="ARBA" id="ARBA00022574"/>
    </source>
</evidence>
<dbReference type="GO" id="GO:2000001">
    <property type="term" value="P:regulation of DNA damage checkpoint"/>
    <property type="evidence" value="ECO:0007669"/>
    <property type="project" value="TreeGrafter"/>
</dbReference>
<evidence type="ECO:0000256" key="6">
    <source>
        <dbReference type="ARBA" id="ARBA00022763"/>
    </source>
</evidence>
<sequence length="535" mass="60184">MAASDQMTEYERKRLENIKRNSQVLASLKIHSHVADLSATSKRFREEKSYKQSSEKKPKPDSSPVVIRRSLRTRGKPPDLSGLSEGSIDSPAKPSRLSRSPESNFVPVEAPSMEQAYEGKGSPLALVKKLTRLTRKIKSENEDDHSQCARKIKSEDGDDHSQSARKIKFEDGDDHSQSARKIKLEYEDDYSQSATKFERVKLEEPFAPLSLKLEYDNIARVVPGRIFSVQFFPTTEMTMVVVGNKFGQLGFWDVKPQMGEEKDVIHLYKPHLAPISGISVHPFALSKVYSSCYDGFLRMMNIEREKFELVCSSADGSSYYSLAQQPQDVNTVYFAEGPGGLNMFDVRVGEISSSWPLHQGRINSIDFSPSNTNFMATSSTDGFACLWDLRNMKVKIEDKHPDHKAMWTVKHTRAVHSAYFSPSGRCLATTSVDDNIGVLTGVNFEDTYMIPHDNWTNRWISSFRAVWGWDDTHLYIGNMKRRVDVLSVTQKKTVHSLASSHMSAIPCRYHAHPCNVGMLAGATSGGQVYIWTASS</sequence>
<dbReference type="EnsemblPlants" id="AUR62000901-RA">
    <property type="protein sequence ID" value="AUR62000901-RA:cds"/>
    <property type="gene ID" value="AUR62000901"/>
</dbReference>
<keyword evidence="7" id="KW-0238">DNA-binding</keyword>
<evidence type="ECO:0000256" key="5">
    <source>
        <dbReference type="ARBA" id="ARBA00022737"/>
    </source>
</evidence>
<evidence type="ECO:0000256" key="1">
    <source>
        <dbReference type="ARBA" id="ARBA00002530"/>
    </source>
</evidence>
<dbReference type="InterPro" id="IPR015943">
    <property type="entry name" value="WD40/YVTN_repeat-like_dom_sf"/>
</dbReference>
<dbReference type="Gramene" id="AUR62000901-RA">
    <property type="protein sequence ID" value="AUR62000901-RA:cds"/>
    <property type="gene ID" value="AUR62000901"/>
</dbReference>
<evidence type="ECO:0000256" key="7">
    <source>
        <dbReference type="ARBA" id="ARBA00023125"/>
    </source>
</evidence>
<feature type="repeat" description="WD" evidence="8">
    <location>
        <begin position="355"/>
        <end position="397"/>
    </location>
</feature>
<dbReference type="PANTHER" id="PTHR14773:SF0">
    <property type="entry name" value="WD REPEAT-CONTAINING PROTEIN 76"/>
    <property type="match status" value="1"/>
</dbReference>
<dbReference type="SMART" id="SM00320">
    <property type="entry name" value="WD40"/>
    <property type="match status" value="3"/>
</dbReference>
<feature type="compositionally biased region" description="Basic and acidic residues" evidence="9">
    <location>
        <begin position="43"/>
        <end position="60"/>
    </location>
</feature>
<dbReference type="InterPro" id="IPR001680">
    <property type="entry name" value="WD40_rpt"/>
</dbReference>
<dbReference type="PANTHER" id="PTHR14773">
    <property type="entry name" value="WD REPEAT-CONTAINING PROTEIN 76"/>
    <property type="match status" value="1"/>
</dbReference>
<dbReference type="InterPro" id="IPR019775">
    <property type="entry name" value="WD40_repeat_CS"/>
</dbReference>
<dbReference type="Proteomes" id="UP000596660">
    <property type="component" value="Unplaced"/>
</dbReference>
<feature type="region of interest" description="Disordered" evidence="9">
    <location>
        <begin position="36"/>
        <end position="104"/>
    </location>
</feature>
<evidence type="ECO:0000256" key="3">
    <source>
        <dbReference type="ARBA" id="ARBA00021234"/>
    </source>
</evidence>
<evidence type="ECO:0000256" key="2">
    <source>
        <dbReference type="ARBA" id="ARBA00005434"/>
    </source>
</evidence>
<evidence type="ECO:0000313" key="11">
    <source>
        <dbReference type="Proteomes" id="UP000596660"/>
    </source>
</evidence>
<dbReference type="PROSITE" id="PS50082">
    <property type="entry name" value="WD_REPEATS_2"/>
    <property type="match status" value="1"/>
</dbReference>
<dbReference type="GO" id="GO:0005634">
    <property type="term" value="C:nucleus"/>
    <property type="evidence" value="ECO:0007669"/>
    <property type="project" value="TreeGrafter"/>
</dbReference>
<keyword evidence="6" id="KW-0227">DNA damage</keyword>
<dbReference type="OMA" id="DPNTLYW"/>
<dbReference type="PROSITE" id="PS50294">
    <property type="entry name" value="WD_REPEATS_REGION"/>
    <property type="match status" value="1"/>
</dbReference>
<dbReference type="InterPro" id="IPR050853">
    <property type="entry name" value="WD_repeat_DNA-damage-binding"/>
</dbReference>
<comment type="similarity">
    <text evidence="2">Belongs to the WD repeat DDB2/WDR76 family.</text>
</comment>
<accession>A0A803KPE5</accession>
<keyword evidence="5" id="KW-0677">Repeat</keyword>
<keyword evidence="11" id="KW-1185">Reference proteome</keyword>
<keyword evidence="4 8" id="KW-0853">WD repeat</keyword>